<reference evidence="5 6" key="1">
    <citation type="submission" date="2020-08" db="EMBL/GenBank/DDBJ databases">
        <title>Genomic Encyclopedia of Type Strains, Phase IV (KMG-IV): sequencing the most valuable type-strain genomes for metagenomic binning, comparative biology and taxonomic classification.</title>
        <authorList>
            <person name="Goeker M."/>
        </authorList>
    </citation>
    <scope>NUCLEOTIDE SEQUENCE [LARGE SCALE GENOMIC DNA]</scope>
    <source>
        <strain evidence="5 6">DSM 27203</strain>
    </source>
</reference>
<dbReference type="RefSeq" id="WP_221227527.1">
    <property type="nucleotide sequence ID" value="NZ_BAABIF010000030.1"/>
</dbReference>
<keyword evidence="2" id="KW-0680">Restriction system</keyword>
<dbReference type="Proteomes" id="UP000554342">
    <property type="component" value="Unassembled WGS sequence"/>
</dbReference>
<evidence type="ECO:0000313" key="5">
    <source>
        <dbReference type="EMBL" id="MBB5719564.1"/>
    </source>
</evidence>
<protein>
    <submittedName>
        <fullName evidence="5">Type I restriction enzyme S subunit</fullName>
        <ecNumber evidence="5">3.1.21.3</ecNumber>
    </submittedName>
</protein>
<evidence type="ECO:0000259" key="4">
    <source>
        <dbReference type="Pfam" id="PF01420"/>
    </source>
</evidence>
<dbReference type="GO" id="GO:0009035">
    <property type="term" value="F:type I site-specific deoxyribonuclease activity"/>
    <property type="evidence" value="ECO:0007669"/>
    <property type="project" value="UniProtKB-EC"/>
</dbReference>
<evidence type="ECO:0000256" key="1">
    <source>
        <dbReference type="ARBA" id="ARBA00010923"/>
    </source>
</evidence>
<dbReference type="InterPro" id="IPR000055">
    <property type="entry name" value="Restrct_endonuc_typeI_TRD"/>
</dbReference>
<feature type="domain" description="Type I restriction modification DNA specificity" evidence="4">
    <location>
        <begin position="10"/>
        <end position="181"/>
    </location>
</feature>
<dbReference type="Pfam" id="PF01420">
    <property type="entry name" value="Methylase_S"/>
    <property type="match status" value="1"/>
</dbReference>
<evidence type="ECO:0000256" key="2">
    <source>
        <dbReference type="ARBA" id="ARBA00022747"/>
    </source>
</evidence>
<dbReference type="Gene3D" id="3.90.220.20">
    <property type="entry name" value="DNA methylase specificity domains"/>
    <property type="match status" value="2"/>
</dbReference>
<keyword evidence="5" id="KW-0378">Hydrolase</keyword>
<dbReference type="GO" id="GO:0009307">
    <property type="term" value="P:DNA restriction-modification system"/>
    <property type="evidence" value="ECO:0007669"/>
    <property type="project" value="UniProtKB-KW"/>
</dbReference>
<evidence type="ECO:0000313" key="6">
    <source>
        <dbReference type="Proteomes" id="UP000554342"/>
    </source>
</evidence>
<comment type="similarity">
    <text evidence="1">Belongs to the type-I restriction system S methylase family.</text>
</comment>
<dbReference type="EMBL" id="JACIJI010000005">
    <property type="protein sequence ID" value="MBB5719564.1"/>
    <property type="molecule type" value="Genomic_DNA"/>
</dbReference>
<accession>A0A840Z1E9</accession>
<dbReference type="PANTHER" id="PTHR30408:SF13">
    <property type="entry name" value="TYPE I RESTRICTION ENZYME HINDI SPECIFICITY SUBUNIT"/>
    <property type="match status" value="1"/>
</dbReference>
<comment type="caution">
    <text evidence="5">The sequence shown here is derived from an EMBL/GenBank/DDBJ whole genome shotgun (WGS) entry which is preliminary data.</text>
</comment>
<keyword evidence="3" id="KW-0238">DNA-binding</keyword>
<dbReference type="InterPro" id="IPR044946">
    <property type="entry name" value="Restrct_endonuc_typeI_TRD_sf"/>
</dbReference>
<dbReference type="EC" id="3.1.21.3" evidence="5"/>
<dbReference type="CDD" id="cd17246">
    <property type="entry name" value="RMtype1_S_SonII-TRD2-CR2_like"/>
    <property type="match status" value="1"/>
</dbReference>
<dbReference type="GO" id="GO:0003677">
    <property type="term" value="F:DNA binding"/>
    <property type="evidence" value="ECO:0007669"/>
    <property type="project" value="UniProtKB-KW"/>
</dbReference>
<proteinExistence type="inferred from homology"/>
<dbReference type="PANTHER" id="PTHR30408">
    <property type="entry name" value="TYPE-1 RESTRICTION ENZYME ECOKI SPECIFICITY PROTEIN"/>
    <property type="match status" value="1"/>
</dbReference>
<dbReference type="CDD" id="cd17260">
    <property type="entry name" value="RMtype1_S_EcoEI-TRD1-CR1_like"/>
    <property type="match status" value="1"/>
</dbReference>
<evidence type="ECO:0000256" key="3">
    <source>
        <dbReference type="ARBA" id="ARBA00023125"/>
    </source>
</evidence>
<organism evidence="5 6">
    <name type="scientific">Stakelama sediminis</name>
    <dbReference type="NCBI Taxonomy" id="463200"/>
    <lineage>
        <taxon>Bacteria</taxon>
        <taxon>Pseudomonadati</taxon>
        <taxon>Pseudomonadota</taxon>
        <taxon>Alphaproteobacteria</taxon>
        <taxon>Sphingomonadales</taxon>
        <taxon>Sphingomonadaceae</taxon>
        <taxon>Stakelama</taxon>
    </lineage>
</organism>
<sequence length="431" mass="47855">MSADKIPTSTIAEMCELVVDCPHFTPAWTDDGYIVIRNQNIRNGRLDLTSPSFTHREDFERRIRRAKPQAGDIVITREAPMGEVCLVPDGVECCLGQRQVLLRPKPNVDPEYLYCALQSPFVRKQIFWNEGTGSTVSNIRIPVMEAIEIPRWPKEESAIAATIIALDDKMELNQRMNETLEHQARALFRDWFVDFGPVKARQAGDAPYLAPDLWSLFPDRLDDDGVPEGWTLGSLDQLIEFNPREKLTKGKDAPYLDMASLPTRGSGADAPAVRAFTSGSKFRNGDALLARITPCLENGKTAFVDGLAEDAIGWGSTEFIVMRSKSPVPPQVAYLIARDPEFRGTAIRSMSGTSGRQRASVNALTAYFAAIPDDEKTWVVLGSLLDPIFYKIAANAEENQTLAQTRDLLLPKLMSGEIRVGEAEREVEKVA</sequence>
<dbReference type="InterPro" id="IPR052021">
    <property type="entry name" value="Type-I_RS_S_subunit"/>
</dbReference>
<dbReference type="AlphaFoldDB" id="A0A840Z1E9"/>
<name>A0A840Z1E9_9SPHN</name>
<keyword evidence="6" id="KW-1185">Reference proteome</keyword>
<gene>
    <name evidence="5" type="ORF">FHR23_002512</name>
</gene>
<dbReference type="SUPFAM" id="SSF116734">
    <property type="entry name" value="DNA methylase specificity domain"/>
    <property type="match status" value="2"/>
</dbReference>